<dbReference type="EMBL" id="AZBU02000001">
    <property type="protein sequence ID" value="TMS38822.1"/>
    <property type="molecule type" value="Genomic_DNA"/>
</dbReference>
<dbReference type="Gene3D" id="3.40.1090.10">
    <property type="entry name" value="Cytosolic phospholipase A2 catalytic domain"/>
    <property type="match status" value="1"/>
</dbReference>
<dbReference type="Proteomes" id="UP000298663">
    <property type="component" value="Unassembled WGS sequence"/>
</dbReference>
<feature type="short sequence motif" description="GXSXG" evidence="4">
    <location>
        <begin position="255"/>
        <end position="259"/>
    </location>
</feature>
<dbReference type="CDD" id="cd07211">
    <property type="entry name" value="Pat_PNPLA8"/>
    <property type="match status" value="1"/>
</dbReference>
<keyword evidence="8" id="KW-1185">Reference proteome</keyword>
<evidence type="ECO:0000313" key="7">
    <source>
        <dbReference type="EMBL" id="TMS38822.1"/>
    </source>
</evidence>
<keyword evidence="2 4" id="KW-0442">Lipid degradation</keyword>
<feature type="compositionally biased region" description="Basic and acidic residues" evidence="5">
    <location>
        <begin position="52"/>
        <end position="63"/>
    </location>
</feature>
<dbReference type="PANTHER" id="PTHR24185:SF1">
    <property type="entry name" value="CALCIUM-INDEPENDENT PHOSPHOLIPASE A2-GAMMA"/>
    <property type="match status" value="1"/>
</dbReference>
<evidence type="ECO:0000256" key="4">
    <source>
        <dbReference type="PROSITE-ProRule" id="PRU01161"/>
    </source>
</evidence>
<accession>A0A4U8UZC1</accession>
<dbReference type="InterPro" id="IPR016035">
    <property type="entry name" value="Acyl_Trfase/lysoPLipase"/>
</dbReference>
<feature type="active site" description="Proton acceptor" evidence="4">
    <location>
        <position position="401"/>
    </location>
</feature>
<dbReference type="GO" id="GO:0016020">
    <property type="term" value="C:membrane"/>
    <property type="evidence" value="ECO:0007669"/>
    <property type="project" value="TreeGrafter"/>
</dbReference>
<feature type="short sequence motif" description="GXGXXG" evidence="4">
    <location>
        <begin position="222"/>
        <end position="227"/>
    </location>
</feature>
<feature type="active site" description="Nucleophile" evidence="4">
    <location>
        <position position="257"/>
    </location>
</feature>
<gene>
    <name evidence="7" type="ORF">L596_005462</name>
</gene>
<dbReference type="SUPFAM" id="SSF52151">
    <property type="entry name" value="FabD/lysophospholipase-like"/>
    <property type="match status" value="1"/>
</dbReference>
<feature type="domain" description="PNPLA" evidence="6">
    <location>
        <begin position="218"/>
        <end position="414"/>
    </location>
</feature>
<dbReference type="InterPro" id="IPR002641">
    <property type="entry name" value="PNPLA_dom"/>
</dbReference>
<dbReference type="PANTHER" id="PTHR24185">
    <property type="entry name" value="CALCIUM-INDEPENDENT PHOSPHOLIPASE A2-GAMMA"/>
    <property type="match status" value="1"/>
</dbReference>
<feature type="compositionally biased region" description="Acidic residues" evidence="5">
    <location>
        <begin position="42"/>
        <end position="51"/>
    </location>
</feature>
<dbReference type="GO" id="GO:0019369">
    <property type="term" value="P:arachidonate metabolic process"/>
    <property type="evidence" value="ECO:0007669"/>
    <property type="project" value="TreeGrafter"/>
</dbReference>
<feature type="region of interest" description="Disordered" evidence="5">
    <location>
        <begin position="41"/>
        <end position="63"/>
    </location>
</feature>
<dbReference type="InterPro" id="IPR045217">
    <property type="entry name" value="PNPLA8-like"/>
</dbReference>
<proteinExistence type="predicted"/>
<dbReference type="PROSITE" id="PS51635">
    <property type="entry name" value="PNPLA"/>
    <property type="match status" value="1"/>
</dbReference>
<evidence type="ECO:0000313" key="8">
    <source>
        <dbReference type="Proteomes" id="UP000298663"/>
    </source>
</evidence>
<feature type="short sequence motif" description="DGA/G" evidence="4">
    <location>
        <begin position="401"/>
        <end position="403"/>
    </location>
</feature>
<evidence type="ECO:0000256" key="2">
    <source>
        <dbReference type="ARBA" id="ARBA00022963"/>
    </source>
</evidence>
<dbReference type="GO" id="GO:0016042">
    <property type="term" value="P:lipid catabolic process"/>
    <property type="evidence" value="ECO:0007669"/>
    <property type="project" value="UniProtKB-UniRule"/>
</dbReference>
<comment type="caution">
    <text evidence="7">The sequence shown here is derived from an EMBL/GenBank/DDBJ whole genome shotgun (WGS) entry which is preliminary data.</text>
</comment>
<evidence type="ECO:0000256" key="3">
    <source>
        <dbReference type="ARBA" id="ARBA00023098"/>
    </source>
</evidence>
<reference evidence="7 8" key="1">
    <citation type="journal article" date="2015" name="Genome Biol.">
        <title>Comparative genomics of Steinernema reveals deeply conserved gene regulatory networks.</title>
        <authorList>
            <person name="Dillman A.R."/>
            <person name="Macchietto M."/>
            <person name="Porter C.F."/>
            <person name="Rogers A."/>
            <person name="Williams B."/>
            <person name="Antoshechkin I."/>
            <person name="Lee M.M."/>
            <person name="Goodwin Z."/>
            <person name="Lu X."/>
            <person name="Lewis E.E."/>
            <person name="Goodrich-Blair H."/>
            <person name="Stock S.P."/>
            <person name="Adams B.J."/>
            <person name="Sternberg P.W."/>
            <person name="Mortazavi A."/>
        </authorList>
    </citation>
    <scope>NUCLEOTIDE SEQUENCE [LARGE SCALE GENOMIC DNA]</scope>
    <source>
        <strain evidence="7 8">ALL</strain>
    </source>
</reference>
<dbReference type="GO" id="GO:0047499">
    <property type="term" value="F:calcium-independent phospholipase A2 activity"/>
    <property type="evidence" value="ECO:0007669"/>
    <property type="project" value="TreeGrafter"/>
</dbReference>
<keyword evidence="3 4" id="KW-0443">Lipid metabolism</keyword>
<evidence type="ECO:0000256" key="1">
    <source>
        <dbReference type="ARBA" id="ARBA00022801"/>
    </source>
</evidence>
<protein>
    <recommendedName>
        <fullName evidence="6">PNPLA domain-containing protein</fullName>
    </recommendedName>
</protein>
<evidence type="ECO:0000256" key="5">
    <source>
        <dbReference type="SAM" id="MobiDB-lite"/>
    </source>
</evidence>
<name>A0A4U8UZC1_STECR</name>
<sequence>METSMANAMVTRVLRGVNFFTRSKVPPRPSAAVVSQAVVNELEPDLPEEQESPQKDQKKPKETINDVADTLPKAETVASAVTSSNSEAAQPSYFGYLAGVFSSVVQSPVATKEPEQKVKVLPKKVSRTDVMARTTALIRKVNLAESTSSRLLRTEEMSRHLMEYPATRATIAENRPLMQKLKNQMRFSNDPALRAESRQCLSLCGQNAPLLGQGVRILTIDGGGTRGMMGLEVLGAIEKASGGKKIAELFDHVVGVSTGAIIAVLLADKQLTVKECTEIYMDISQKLFNQGRFSGVSGLLRNHSYYNTAMWVDILKQVIGENIRVLDSARREGAPKLSIISCIVNAPQLQPYVFRNYEHAPGYDSYHRGGCQHFLWQAIQASAAAPGYFEEVTLGSVLHQDGGVLANNPAAIGMHETKLIWPDEQLQCLVSVGNGRSISELELTSTRKSTRLQDKISKIVDSATDTELVNISMGDLIQPGRYYRLNPYMSYQYTLDEIDPDKLAQMRHDAKLYVRRNRKKIEAATEQLMKEPTLLQQLQRKSAELQKDYLPWQRN</sequence>
<dbReference type="AlphaFoldDB" id="A0A4U8UZC1"/>
<dbReference type="STRING" id="34508.A0A4U8UZC1"/>
<organism evidence="7 8">
    <name type="scientific">Steinernema carpocapsae</name>
    <name type="common">Entomopathogenic nematode</name>
    <dbReference type="NCBI Taxonomy" id="34508"/>
    <lineage>
        <taxon>Eukaryota</taxon>
        <taxon>Metazoa</taxon>
        <taxon>Ecdysozoa</taxon>
        <taxon>Nematoda</taxon>
        <taxon>Chromadorea</taxon>
        <taxon>Rhabditida</taxon>
        <taxon>Tylenchina</taxon>
        <taxon>Panagrolaimomorpha</taxon>
        <taxon>Strongyloidoidea</taxon>
        <taxon>Steinernematidae</taxon>
        <taxon>Steinernema</taxon>
    </lineage>
</organism>
<dbReference type="Pfam" id="PF01734">
    <property type="entry name" value="Patatin"/>
    <property type="match status" value="1"/>
</dbReference>
<evidence type="ECO:0000259" key="6">
    <source>
        <dbReference type="PROSITE" id="PS51635"/>
    </source>
</evidence>
<dbReference type="OrthoDB" id="14252at2759"/>
<reference evidence="7 8" key="2">
    <citation type="journal article" date="2019" name="G3 (Bethesda)">
        <title>Hybrid Assembly of the Genome of the Entomopathogenic Nematode Steinernema carpocapsae Identifies the X-Chromosome.</title>
        <authorList>
            <person name="Serra L."/>
            <person name="Macchietto M."/>
            <person name="Macias-Munoz A."/>
            <person name="McGill C.J."/>
            <person name="Rodriguez I.M."/>
            <person name="Rodriguez B."/>
            <person name="Murad R."/>
            <person name="Mortazavi A."/>
        </authorList>
    </citation>
    <scope>NUCLEOTIDE SEQUENCE [LARGE SCALE GENOMIC DNA]</scope>
    <source>
        <strain evidence="7 8">ALL</strain>
    </source>
</reference>
<keyword evidence="1 4" id="KW-0378">Hydrolase</keyword>